<gene>
    <name evidence="1" type="ORF">BCR43DRAFT_515011</name>
</gene>
<dbReference type="SFLD" id="SFLDG01135">
    <property type="entry name" value="C1.5.6:_HAD__Beta-PGM__Phospha"/>
    <property type="match status" value="1"/>
</dbReference>
<comment type="caution">
    <text evidence="1">The sequence shown here is derived from an EMBL/GenBank/DDBJ whole genome shotgun (WGS) entry which is preliminary data.</text>
</comment>
<dbReference type="NCBIfam" id="TIGR01549">
    <property type="entry name" value="HAD-SF-IA-v1"/>
    <property type="match status" value="1"/>
</dbReference>
<dbReference type="SUPFAM" id="SSF56784">
    <property type="entry name" value="HAD-like"/>
    <property type="match status" value="1"/>
</dbReference>
<dbReference type="InterPro" id="IPR036412">
    <property type="entry name" value="HAD-like_sf"/>
</dbReference>
<evidence type="ECO:0000313" key="2">
    <source>
        <dbReference type="Proteomes" id="UP000242180"/>
    </source>
</evidence>
<reference evidence="1 2" key="1">
    <citation type="submission" date="2016-07" db="EMBL/GenBank/DDBJ databases">
        <title>Pervasive Adenine N6-methylation of Active Genes in Fungi.</title>
        <authorList>
            <consortium name="DOE Joint Genome Institute"/>
            <person name="Mondo S.J."/>
            <person name="Dannebaum R.O."/>
            <person name="Kuo R.C."/>
            <person name="Labutti K."/>
            <person name="Haridas S."/>
            <person name="Kuo A."/>
            <person name="Salamov A."/>
            <person name="Ahrendt S.R."/>
            <person name="Lipzen A."/>
            <person name="Sullivan W."/>
            <person name="Andreopoulos W.B."/>
            <person name="Clum A."/>
            <person name="Lindquist E."/>
            <person name="Daum C."/>
            <person name="Ramamoorthy G.K."/>
            <person name="Gryganskyi A."/>
            <person name="Culley D."/>
            <person name="Magnuson J.K."/>
            <person name="James T.Y."/>
            <person name="O'Malley M.A."/>
            <person name="Stajich J.E."/>
            <person name="Spatafora J.W."/>
            <person name="Visel A."/>
            <person name="Grigoriev I.V."/>
        </authorList>
    </citation>
    <scope>NUCLEOTIDE SEQUENCE [LARGE SCALE GENOMIC DNA]</scope>
    <source>
        <strain evidence="1 2">NRRL 2496</strain>
    </source>
</reference>
<proteinExistence type="predicted"/>
<dbReference type="InterPro" id="IPR023198">
    <property type="entry name" value="PGP-like_dom2"/>
</dbReference>
<keyword evidence="2" id="KW-1185">Reference proteome</keyword>
<dbReference type="AlphaFoldDB" id="A0A1X2HCW3"/>
<evidence type="ECO:0000313" key="1">
    <source>
        <dbReference type="EMBL" id="ORY96634.1"/>
    </source>
</evidence>
<dbReference type="STRING" id="13706.A0A1X2HCW3"/>
<accession>A0A1X2HCW3</accession>
<dbReference type="NCBIfam" id="TIGR01509">
    <property type="entry name" value="HAD-SF-IA-v3"/>
    <property type="match status" value="1"/>
</dbReference>
<dbReference type="Gene3D" id="3.40.50.1000">
    <property type="entry name" value="HAD superfamily/HAD-like"/>
    <property type="match status" value="1"/>
</dbReference>
<dbReference type="InParanoid" id="A0A1X2HCW3"/>
<dbReference type="Proteomes" id="UP000242180">
    <property type="component" value="Unassembled WGS sequence"/>
</dbReference>
<keyword evidence="1" id="KW-0378">Hydrolase</keyword>
<name>A0A1X2HCW3_SYNRA</name>
<dbReference type="Pfam" id="PF00702">
    <property type="entry name" value="Hydrolase"/>
    <property type="match status" value="1"/>
</dbReference>
<dbReference type="PANTHER" id="PTHR43481">
    <property type="entry name" value="FRUCTOSE-1-PHOSPHATE PHOSPHATASE"/>
    <property type="match status" value="1"/>
</dbReference>
<dbReference type="SFLD" id="SFLDG01129">
    <property type="entry name" value="C1.5:_HAD__Beta-PGM__Phosphata"/>
    <property type="match status" value="1"/>
</dbReference>
<sequence>MVQTIRTKAFVFDLDGTLIDTTALVEQFWRDFALENDLDGEKILATSHGRTTLATLSRWTPHKATQQVVDEYERKIADKKEGVDVLPGVTALLDKIPLGRMAIYTAATHLMATKRLQQCNITIPNVLETASSVSKGKPDPEGYLACAKRLGVDPKDCLVFEDAPSGVQAARAAGMTVIACLTTHSREKLNEAGAHFLVNLLSDVDVCLLSDGSFQVTLSKIQ</sequence>
<organism evidence="1 2">
    <name type="scientific">Syncephalastrum racemosum</name>
    <name type="common">Filamentous fungus</name>
    <dbReference type="NCBI Taxonomy" id="13706"/>
    <lineage>
        <taxon>Eukaryota</taxon>
        <taxon>Fungi</taxon>
        <taxon>Fungi incertae sedis</taxon>
        <taxon>Mucoromycota</taxon>
        <taxon>Mucoromycotina</taxon>
        <taxon>Mucoromycetes</taxon>
        <taxon>Mucorales</taxon>
        <taxon>Syncephalastraceae</taxon>
        <taxon>Syncephalastrum</taxon>
    </lineage>
</organism>
<dbReference type="InterPro" id="IPR023214">
    <property type="entry name" value="HAD_sf"/>
</dbReference>
<dbReference type="GO" id="GO:0050308">
    <property type="term" value="F:sugar-phosphatase activity"/>
    <property type="evidence" value="ECO:0007669"/>
    <property type="project" value="TreeGrafter"/>
</dbReference>
<dbReference type="InterPro" id="IPR051806">
    <property type="entry name" value="HAD-like_SPP"/>
</dbReference>
<dbReference type="OMA" id="HGRQGYA"/>
<dbReference type="PANTHER" id="PTHR43481:SF4">
    <property type="entry name" value="GLYCEROL-1-PHOSPHATE PHOSPHOHYDROLASE 1-RELATED"/>
    <property type="match status" value="1"/>
</dbReference>
<dbReference type="InterPro" id="IPR006439">
    <property type="entry name" value="HAD-SF_hydro_IA"/>
</dbReference>
<dbReference type="OrthoDB" id="40579at2759"/>
<dbReference type="Gene3D" id="1.10.150.240">
    <property type="entry name" value="Putative phosphatase, domain 2"/>
    <property type="match status" value="1"/>
</dbReference>
<dbReference type="EMBL" id="MCGN01000005">
    <property type="protein sequence ID" value="ORY96634.1"/>
    <property type="molecule type" value="Genomic_DNA"/>
</dbReference>
<protein>
    <submittedName>
        <fullName evidence="1">HAD-superfamily hydrolase subfamily IA, variant 3</fullName>
    </submittedName>
</protein>
<dbReference type="SFLD" id="SFLDS00003">
    <property type="entry name" value="Haloacid_Dehalogenase"/>
    <property type="match status" value="1"/>
</dbReference>